<dbReference type="InterPro" id="IPR007242">
    <property type="entry name" value="Atg12"/>
</dbReference>
<evidence type="ECO:0000256" key="4">
    <source>
        <dbReference type="RuleBase" id="RU361201"/>
    </source>
</evidence>
<dbReference type="SUPFAM" id="SSF54236">
    <property type="entry name" value="Ubiquitin-like"/>
    <property type="match status" value="1"/>
</dbReference>
<accession>A0A7S1KS02</accession>
<dbReference type="GO" id="GO:0000421">
    <property type="term" value="C:autophagosome membrane"/>
    <property type="evidence" value="ECO:0007669"/>
    <property type="project" value="TreeGrafter"/>
</dbReference>
<keyword evidence="2 4" id="KW-0833">Ubl conjugation pathway</keyword>
<name>A0A7S1KS02_9EUKA</name>
<dbReference type="PANTHER" id="PTHR13385">
    <property type="entry name" value="AUTOPHAGY PROTEIN 12"/>
    <property type="match status" value="1"/>
</dbReference>
<dbReference type="PANTHER" id="PTHR13385:SF0">
    <property type="entry name" value="UBIQUITIN-LIKE PROTEIN ATG12"/>
    <property type="match status" value="1"/>
</dbReference>
<dbReference type="GO" id="GO:0061723">
    <property type="term" value="P:glycophagy"/>
    <property type="evidence" value="ECO:0007669"/>
    <property type="project" value="TreeGrafter"/>
</dbReference>
<organism evidence="5">
    <name type="scientific">Percolomonas cosmopolitus</name>
    <dbReference type="NCBI Taxonomy" id="63605"/>
    <lineage>
        <taxon>Eukaryota</taxon>
        <taxon>Discoba</taxon>
        <taxon>Heterolobosea</taxon>
        <taxon>Tetramitia</taxon>
        <taxon>Eutetramitia</taxon>
        <taxon>Percolomonadidae</taxon>
        <taxon>Percolomonas</taxon>
    </lineage>
</organism>
<dbReference type="GO" id="GO:0097352">
    <property type="term" value="P:autophagosome maturation"/>
    <property type="evidence" value="ECO:0007669"/>
    <property type="project" value="TreeGrafter"/>
</dbReference>
<reference evidence="5" key="1">
    <citation type="submission" date="2021-01" db="EMBL/GenBank/DDBJ databases">
        <authorList>
            <person name="Corre E."/>
            <person name="Pelletier E."/>
            <person name="Niang G."/>
            <person name="Scheremetjew M."/>
            <person name="Finn R."/>
            <person name="Kale V."/>
            <person name="Holt S."/>
            <person name="Cochrane G."/>
            <person name="Meng A."/>
            <person name="Brown T."/>
            <person name="Cohen L."/>
        </authorList>
    </citation>
    <scope>NUCLEOTIDE SEQUENCE</scope>
    <source>
        <strain evidence="5">WS</strain>
    </source>
</reference>
<gene>
    <name evidence="5" type="ORF">PCOS0759_LOCUS4776</name>
</gene>
<keyword evidence="3 4" id="KW-0072">Autophagy</keyword>
<dbReference type="GO" id="GO:0034727">
    <property type="term" value="P:piecemeal microautophagy of the nucleus"/>
    <property type="evidence" value="ECO:0007669"/>
    <property type="project" value="TreeGrafter"/>
</dbReference>
<comment type="subunit">
    <text evidence="4">Forms a conjugate with ATG5.</text>
</comment>
<sequence length="110" mass="12992">MCDWQGEEFFGEYVCIGASQKRSENWARRHTFLIPFNFHVGNCFIPPVLCWRTVVRFLRRRLNLQKSEALFSYINQSFCPNPDENIGNLYQNFSTESHLIVSYCTQSVWG</sequence>
<dbReference type="Pfam" id="PF04110">
    <property type="entry name" value="APG12"/>
    <property type="match status" value="1"/>
</dbReference>
<dbReference type="AlphaFoldDB" id="A0A7S1KS02"/>
<dbReference type="InterPro" id="IPR029071">
    <property type="entry name" value="Ubiquitin-like_domsf"/>
</dbReference>
<dbReference type="Gene3D" id="3.10.20.90">
    <property type="entry name" value="Phosphatidylinositol 3-kinase Catalytic Subunit, Chain A, domain 1"/>
    <property type="match status" value="1"/>
</dbReference>
<proteinExistence type="inferred from homology"/>
<protein>
    <recommendedName>
        <fullName evidence="4">Ubiquitin-like protein ATG12</fullName>
    </recommendedName>
</protein>
<dbReference type="CDD" id="cd01612">
    <property type="entry name" value="Ubl_ATG12"/>
    <property type="match status" value="1"/>
</dbReference>
<dbReference type="GO" id="GO:0034274">
    <property type="term" value="C:Atg12-Atg5-Atg16 complex"/>
    <property type="evidence" value="ECO:0007669"/>
    <property type="project" value="TreeGrafter"/>
</dbReference>
<evidence type="ECO:0000256" key="3">
    <source>
        <dbReference type="ARBA" id="ARBA00023006"/>
    </source>
</evidence>
<evidence type="ECO:0000256" key="1">
    <source>
        <dbReference type="ARBA" id="ARBA00022499"/>
    </source>
</evidence>
<dbReference type="GO" id="GO:0000045">
    <property type="term" value="P:autophagosome assembly"/>
    <property type="evidence" value="ECO:0007669"/>
    <property type="project" value="InterPro"/>
</dbReference>
<comment type="similarity">
    <text evidence="4">Belongs to the ATG12 family.</text>
</comment>
<keyword evidence="1 4" id="KW-1017">Isopeptide bond</keyword>
<dbReference type="GO" id="GO:0019776">
    <property type="term" value="F:Atg8-family ligase activity"/>
    <property type="evidence" value="ECO:0007669"/>
    <property type="project" value="TreeGrafter"/>
</dbReference>
<dbReference type="EMBL" id="HBGD01005759">
    <property type="protein sequence ID" value="CAD9081536.1"/>
    <property type="molecule type" value="Transcribed_RNA"/>
</dbReference>
<dbReference type="GO" id="GO:0000422">
    <property type="term" value="P:autophagy of mitochondrion"/>
    <property type="evidence" value="ECO:0007669"/>
    <property type="project" value="TreeGrafter"/>
</dbReference>
<evidence type="ECO:0000256" key="2">
    <source>
        <dbReference type="ARBA" id="ARBA00022786"/>
    </source>
</evidence>
<evidence type="ECO:0000313" key="5">
    <source>
        <dbReference type="EMBL" id="CAD9081536.1"/>
    </source>
</evidence>
<dbReference type="GO" id="GO:0034045">
    <property type="term" value="C:phagophore assembly site membrane"/>
    <property type="evidence" value="ECO:0007669"/>
    <property type="project" value="TreeGrafter"/>
</dbReference>